<evidence type="ECO:0000256" key="1">
    <source>
        <dbReference type="SAM" id="MobiDB-lite"/>
    </source>
</evidence>
<dbReference type="EMBL" id="PVZC01000006">
    <property type="protein sequence ID" value="PRX97334.1"/>
    <property type="molecule type" value="Genomic_DNA"/>
</dbReference>
<proteinExistence type="predicted"/>
<dbReference type="Pfam" id="PF13672">
    <property type="entry name" value="PP2C_2"/>
    <property type="match status" value="1"/>
</dbReference>
<sequence length="289" mass="30057">MTEPVPEPQAGPRDVGQAETVPLAPPGGDRTDAEPAEAAVAELPDALPPATITVTAFTHTGLSRTVNQDSLGTLGWLARTEHDRPVVLSAPLAGPAALVLVADGLGGHPAGEIASEVVVHELLDAAVDWAEPDRVAEALIAASAGLFELMESQPDVYGMATTVAGIAVDHAGLTVFNVGDSRVYQVGADGLELLSEDDRPGEAALSVVTQVLGGYSREPIVPHTARLAWHGGDRYLVCSDGLHNFVPAEELAEACREPDDRQAVTELRRLAFAAGAPDNVTVALVRLES</sequence>
<dbReference type="InterPro" id="IPR001932">
    <property type="entry name" value="PPM-type_phosphatase-like_dom"/>
</dbReference>
<dbReference type="PROSITE" id="PS51746">
    <property type="entry name" value="PPM_2"/>
    <property type="match status" value="1"/>
</dbReference>
<gene>
    <name evidence="3" type="ORF">CLV72_106371</name>
</gene>
<dbReference type="Proteomes" id="UP000237846">
    <property type="component" value="Unassembled WGS sequence"/>
</dbReference>
<dbReference type="Gene3D" id="3.60.40.10">
    <property type="entry name" value="PPM-type phosphatase domain"/>
    <property type="match status" value="1"/>
</dbReference>
<dbReference type="RefSeq" id="WP_211303012.1">
    <property type="nucleotide sequence ID" value="NZ_PVZC01000006.1"/>
</dbReference>
<keyword evidence="4" id="KW-1185">Reference proteome</keyword>
<dbReference type="AlphaFoldDB" id="A0A2T0Q0M6"/>
<evidence type="ECO:0000259" key="2">
    <source>
        <dbReference type="PROSITE" id="PS51746"/>
    </source>
</evidence>
<evidence type="ECO:0000313" key="4">
    <source>
        <dbReference type="Proteomes" id="UP000237846"/>
    </source>
</evidence>
<feature type="domain" description="PPM-type phosphatase" evidence="2">
    <location>
        <begin position="67"/>
        <end position="287"/>
    </location>
</feature>
<dbReference type="CDD" id="cd00143">
    <property type="entry name" value="PP2Cc"/>
    <property type="match status" value="1"/>
</dbReference>
<dbReference type="InterPro" id="IPR036457">
    <property type="entry name" value="PPM-type-like_dom_sf"/>
</dbReference>
<reference evidence="3 4" key="1">
    <citation type="submission" date="2018-03" db="EMBL/GenBank/DDBJ databases">
        <title>Genomic Encyclopedia of Archaeal and Bacterial Type Strains, Phase II (KMG-II): from individual species to whole genera.</title>
        <authorList>
            <person name="Goeker M."/>
        </authorList>
    </citation>
    <scope>NUCLEOTIDE SEQUENCE [LARGE SCALE GENOMIC DNA]</scope>
    <source>
        <strain evidence="3 4">DSM 45601</strain>
    </source>
</reference>
<dbReference type="SUPFAM" id="SSF81606">
    <property type="entry name" value="PP2C-like"/>
    <property type="match status" value="1"/>
</dbReference>
<organism evidence="3 4">
    <name type="scientific">Allonocardiopsis opalescens</name>
    <dbReference type="NCBI Taxonomy" id="1144618"/>
    <lineage>
        <taxon>Bacteria</taxon>
        <taxon>Bacillati</taxon>
        <taxon>Actinomycetota</taxon>
        <taxon>Actinomycetes</taxon>
        <taxon>Streptosporangiales</taxon>
        <taxon>Allonocardiopsis</taxon>
    </lineage>
</organism>
<comment type="caution">
    <text evidence="3">The sequence shown here is derived from an EMBL/GenBank/DDBJ whole genome shotgun (WGS) entry which is preliminary data.</text>
</comment>
<dbReference type="SMART" id="SM00331">
    <property type="entry name" value="PP2C_SIG"/>
    <property type="match status" value="1"/>
</dbReference>
<protein>
    <submittedName>
        <fullName evidence="3">Serine/threonine protein phosphatase PrpC</fullName>
    </submittedName>
</protein>
<accession>A0A2T0Q0M6</accession>
<feature type="region of interest" description="Disordered" evidence="1">
    <location>
        <begin position="1"/>
        <end position="37"/>
    </location>
</feature>
<dbReference type="SMART" id="SM00332">
    <property type="entry name" value="PP2Cc"/>
    <property type="match status" value="1"/>
</dbReference>
<evidence type="ECO:0000313" key="3">
    <source>
        <dbReference type="EMBL" id="PRX97334.1"/>
    </source>
</evidence>
<name>A0A2T0Q0M6_9ACTN</name>